<reference evidence="8" key="2">
    <citation type="submission" date="2023-11" db="EMBL/GenBank/DDBJ databases">
        <title>MicrobeMod: A computational toolkit for identifying prokaryotic methylation and restriction-modification with nanopore sequencing.</title>
        <authorList>
            <person name="Crits-Christoph A."/>
            <person name="Kang S.C."/>
            <person name="Lee H."/>
            <person name="Ostrov N."/>
        </authorList>
    </citation>
    <scope>NUCLEOTIDE SEQUENCE</scope>
    <source>
        <strain evidence="8">ATCC 51242</strain>
    </source>
</reference>
<dbReference type="PROSITE" id="PS50983">
    <property type="entry name" value="FE_B12_PBP"/>
    <property type="match status" value="1"/>
</dbReference>
<accession>A0A023WZD6</accession>
<dbReference type="AlphaFoldDB" id="A0A023WZD6"/>
<evidence type="ECO:0000313" key="9">
    <source>
        <dbReference type="Proteomes" id="UP000025229"/>
    </source>
</evidence>
<dbReference type="Proteomes" id="UP000025229">
    <property type="component" value="Chromosome"/>
</dbReference>
<evidence type="ECO:0000256" key="3">
    <source>
        <dbReference type="ARBA" id="ARBA00022448"/>
    </source>
</evidence>
<keyword evidence="3" id="KW-0813">Transport</keyword>
<comment type="similarity">
    <text evidence="2">Belongs to the bacterial solute-binding protein 8 family.</text>
</comment>
<dbReference type="EMBL" id="JAWXXX010000001">
    <property type="protein sequence ID" value="MDX5892864.1"/>
    <property type="molecule type" value="Genomic_DNA"/>
</dbReference>
<evidence type="ECO:0000313" key="8">
    <source>
        <dbReference type="EMBL" id="MDX5892864.1"/>
    </source>
</evidence>
<dbReference type="RefSeq" id="WP_051589169.1">
    <property type="nucleotide sequence ID" value="NZ_CP007514.1"/>
</dbReference>
<dbReference type="STRING" id="42256.RradSPS_0170"/>
<dbReference type="GO" id="GO:1901678">
    <property type="term" value="P:iron coordination entity transport"/>
    <property type="evidence" value="ECO:0007669"/>
    <property type="project" value="UniProtKB-ARBA"/>
</dbReference>
<gene>
    <name evidence="7" type="ORF">RradSPS_0170</name>
    <name evidence="8" type="ORF">SIL72_02365</name>
</gene>
<name>A0A023WZD6_RUBRA</name>
<dbReference type="SUPFAM" id="SSF53807">
    <property type="entry name" value="Helical backbone' metal receptor"/>
    <property type="match status" value="1"/>
</dbReference>
<protein>
    <submittedName>
        <fullName evidence="7">ABC-type Fe3+-hydroxamate transport system periplasmic component</fullName>
    </submittedName>
    <submittedName>
        <fullName evidence="8">Iron-siderophore ABC transporter substrate-binding protein</fullName>
    </submittedName>
</protein>
<comment type="subcellular location">
    <subcellularLocation>
        <location evidence="1">Cell envelope</location>
    </subcellularLocation>
</comment>
<sequence>MQERVFDRLGGVVRGGLSRREFLAGVGGMLVLGAAGCGGGSGGSEGGSGGSAQTRTVEHKYGSTEIEGMPERVVSLGYQEHDYLYALGVSPVGVRYWYGDENDVIREWAEDAAGDADPEILNMPEGLNFEAIAALEPDLIVGAYSGMTQEDYDTLSEIAPTVAQSEDYIDYGMPWQETTQLLGRAVGRPERAEELVAEVEAQFEEARRQNPQFEGKTISIATYTGESFGVFAEEDLRSRFFTSLGFTVPEEFTELAGDSFFANLSEEQVELLEADVLVWDQISFTEGGRRAIEENPLINRIPAMQEGRVVYLEGLTEEAFGWQSPLSIPYALEQIVPMLAEATEADGQTTTEETTG</sequence>
<dbReference type="eggNOG" id="COG0614">
    <property type="taxonomic scope" value="Bacteria"/>
</dbReference>
<dbReference type="Gene3D" id="3.40.50.1980">
    <property type="entry name" value="Nitrogenase molybdenum iron protein domain"/>
    <property type="match status" value="2"/>
</dbReference>
<dbReference type="HOGENOM" id="CLU_038034_1_1_11"/>
<dbReference type="PANTHER" id="PTHR30532:SF24">
    <property type="entry name" value="FERRIC ENTEROBACTIN-BINDING PERIPLASMIC PROTEIN FEPB"/>
    <property type="match status" value="1"/>
</dbReference>
<evidence type="ECO:0000256" key="4">
    <source>
        <dbReference type="ARBA" id="ARBA00022729"/>
    </source>
</evidence>
<dbReference type="EMBL" id="CP007514">
    <property type="protein sequence ID" value="AHY45453.1"/>
    <property type="molecule type" value="Genomic_DNA"/>
</dbReference>
<evidence type="ECO:0000256" key="5">
    <source>
        <dbReference type="SAM" id="Coils"/>
    </source>
</evidence>
<feature type="coiled-coil region" evidence="5">
    <location>
        <begin position="189"/>
        <end position="216"/>
    </location>
</feature>
<dbReference type="PATRIC" id="fig|42256.3.peg.172"/>
<organism evidence="7 9">
    <name type="scientific">Rubrobacter radiotolerans</name>
    <name type="common">Arthrobacter radiotolerans</name>
    <dbReference type="NCBI Taxonomy" id="42256"/>
    <lineage>
        <taxon>Bacteria</taxon>
        <taxon>Bacillati</taxon>
        <taxon>Actinomycetota</taxon>
        <taxon>Rubrobacteria</taxon>
        <taxon>Rubrobacterales</taxon>
        <taxon>Rubrobacteraceae</taxon>
        <taxon>Rubrobacter</taxon>
    </lineage>
</organism>
<evidence type="ECO:0000313" key="7">
    <source>
        <dbReference type="EMBL" id="AHY45453.1"/>
    </source>
</evidence>
<dbReference type="Proteomes" id="UP001281130">
    <property type="component" value="Unassembled WGS sequence"/>
</dbReference>
<dbReference type="Pfam" id="PF01497">
    <property type="entry name" value="Peripla_BP_2"/>
    <property type="match status" value="1"/>
</dbReference>
<keyword evidence="4" id="KW-0732">Signal</keyword>
<evidence type="ECO:0000256" key="1">
    <source>
        <dbReference type="ARBA" id="ARBA00004196"/>
    </source>
</evidence>
<dbReference type="OrthoDB" id="1846031at2"/>
<proteinExistence type="inferred from homology"/>
<reference evidence="7 9" key="1">
    <citation type="submission" date="2014-03" db="EMBL/GenBank/DDBJ databases">
        <title>Complete genome sequence of the Radio-Resistant Rubrobacter radiotolerans RSPS-4.</title>
        <authorList>
            <person name="Egas C.C."/>
            <person name="Barroso C.C."/>
            <person name="Froufe H.J.C."/>
            <person name="Pacheco J.J."/>
            <person name="Albuquerque L.L."/>
            <person name="da Costa M.M.S."/>
        </authorList>
    </citation>
    <scope>NUCLEOTIDE SEQUENCE [LARGE SCALE GENOMIC DNA]</scope>
    <source>
        <strain evidence="7 9">RSPS-4</strain>
    </source>
</reference>
<dbReference type="InterPro" id="IPR002491">
    <property type="entry name" value="ABC_transptr_periplasmic_BD"/>
</dbReference>
<dbReference type="CDD" id="cd01146">
    <property type="entry name" value="FhuD"/>
    <property type="match status" value="1"/>
</dbReference>
<dbReference type="InterPro" id="IPR051313">
    <property type="entry name" value="Bact_iron-sidero_bind"/>
</dbReference>
<dbReference type="GO" id="GO:0030288">
    <property type="term" value="C:outer membrane-bounded periplasmic space"/>
    <property type="evidence" value="ECO:0007669"/>
    <property type="project" value="TreeGrafter"/>
</dbReference>
<evidence type="ECO:0000259" key="6">
    <source>
        <dbReference type="PROSITE" id="PS50983"/>
    </source>
</evidence>
<keyword evidence="5" id="KW-0175">Coiled coil</keyword>
<keyword evidence="9" id="KW-1185">Reference proteome</keyword>
<evidence type="ECO:0000256" key="2">
    <source>
        <dbReference type="ARBA" id="ARBA00008814"/>
    </source>
</evidence>
<feature type="domain" description="Fe/B12 periplasmic-binding" evidence="6">
    <location>
        <begin position="72"/>
        <end position="343"/>
    </location>
</feature>
<dbReference type="PANTHER" id="PTHR30532">
    <property type="entry name" value="IRON III DICITRATE-BINDING PERIPLASMIC PROTEIN"/>
    <property type="match status" value="1"/>
</dbReference>
<dbReference type="KEGG" id="rrd:RradSPS_0170"/>